<comment type="caution">
    <text evidence="1">The sequence shown here is derived from an EMBL/GenBank/DDBJ whole genome shotgun (WGS) entry which is preliminary data.</text>
</comment>
<protein>
    <submittedName>
        <fullName evidence="1">Uncharacterized protein</fullName>
    </submittedName>
</protein>
<proteinExistence type="predicted"/>
<sequence>MARLSEREKEEFLEDALSIERREAFRSLRAGSQQALSPDELMLFLNWAQQFMTEDVSERGPIKGDRFLM</sequence>
<keyword evidence="2" id="KW-1185">Reference proteome</keyword>
<organism evidence="1 2">
    <name type="scientific">Pelagicoccus mobilis</name>
    <dbReference type="NCBI Taxonomy" id="415221"/>
    <lineage>
        <taxon>Bacteria</taxon>
        <taxon>Pseudomonadati</taxon>
        <taxon>Verrucomicrobiota</taxon>
        <taxon>Opitutia</taxon>
        <taxon>Puniceicoccales</taxon>
        <taxon>Pelagicoccaceae</taxon>
        <taxon>Pelagicoccus</taxon>
    </lineage>
</organism>
<dbReference type="AlphaFoldDB" id="A0A934RRR5"/>
<reference evidence="1" key="1">
    <citation type="submission" date="2021-01" db="EMBL/GenBank/DDBJ databases">
        <title>Modified the classification status of verrucomicrobia.</title>
        <authorList>
            <person name="Feng X."/>
        </authorList>
    </citation>
    <scope>NUCLEOTIDE SEQUENCE</scope>
    <source>
        <strain evidence="1">KCTC 13126</strain>
    </source>
</reference>
<dbReference type="Proteomes" id="UP000617628">
    <property type="component" value="Unassembled WGS sequence"/>
</dbReference>
<evidence type="ECO:0000313" key="1">
    <source>
        <dbReference type="EMBL" id="MBK1875687.1"/>
    </source>
</evidence>
<dbReference type="RefSeq" id="WP_200353906.1">
    <property type="nucleotide sequence ID" value="NZ_JAENIL010000003.1"/>
</dbReference>
<evidence type="ECO:0000313" key="2">
    <source>
        <dbReference type="Proteomes" id="UP000617628"/>
    </source>
</evidence>
<accession>A0A934RRR5</accession>
<name>A0A934RRR5_9BACT</name>
<dbReference type="EMBL" id="JAENIL010000003">
    <property type="protein sequence ID" value="MBK1875687.1"/>
    <property type="molecule type" value="Genomic_DNA"/>
</dbReference>
<gene>
    <name evidence="1" type="ORF">JIN87_02345</name>
</gene>